<dbReference type="Pfam" id="PF07683">
    <property type="entry name" value="CobW_C"/>
    <property type="match status" value="1"/>
</dbReference>
<dbReference type="SMART" id="SM00833">
    <property type="entry name" value="CobW_C"/>
    <property type="match status" value="1"/>
</dbReference>
<dbReference type="Gene3D" id="3.30.1220.10">
    <property type="entry name" value="CobW-like, C-terminal domain"/>
    <property type="match status" value="1"/>
</dbReference>
<comment type="function">
    <text evidence="5">Zinc chaperone that directly transfers zinc cofactor to target proteins, thereby activating them. Zinc is transferred from the CXCC motif in the GTPase domain to the zinc binding site in target proteins in a process requiring GTP hydrolysis.</text>
</comment>
<organism evidence="8 9">
    <name type="scientific">Solitalea koreensis</name>
    <dbReference type="NCBI Taxonomy" id="543615"/>
    <lineage>
        <taxon>Bacteria</taxon>
        <taxon>Pseudomonadati</taxon>
        <taxon>Bacteroidota</taxon>
        <taxon>Sphingobacteriia</taxon>
        <taxon>Sphingobacteriales</taxon>
        <taxon>Sphingobacteriaceae</taxon>
        <taxon>Solitalea</taxon>
    </lineage>
</organism>
<sequence>MLNDHHPIPVTILTGFLGAGKTTLLNHLIKQNPEVKIAILENEFGEIGIDSELVTSTSDDIFELSNGCICCSMNGEFGEVLQRLMQMDKKFDHLVIETTGIADPAAVAAAFIGDNLIQSNFRLDSVICLVDVQNVEAMLKDREEGSKQIAFSDLIVINKADTATEDQLQSIVATIKKVNPFADCVQAEFGAQTQYDLLNLGSYKVREVENRMRFVAMNHENVHNEIVSHSFTFEQPFDLLKFRHWLNVLLMIQGESFYRVKGVLNFEGMDERCIVQSVRNNAAITLGTDWQDGMVRTSKIVFIGKKLRRDIIEKGLKNCLSTISFI</sequence>
<dbReference type="InterPro" id="IPR051316">
    <property type="entry name" value="Zinc-reg_GTPase_activator"/>
</dbReference>
<dbReference type="GO" id="GO:0000166">
    <property type="term" value="F:nucleotide binding"/>
    <property type="evidence" value="ECO:0007669"/>
    <property type="project" value="UniProtKB-KW"/>
</dbReference>
<comment type="similarity">
    <text evidence="4">Belongs to the SIMIBI class G3E GTPase family. ZNG1 subfamily.</text>
</comment>
<evidence type="ECO:0000256" key="4">
    <source>
        <dbReference type="ARBA" id="ARBA00034320"/>
    </source>
</evidence>
<keyword evidence="9" id="KW-1185">Reference proteome</keyword>
<dbReference type="SUPFAM" id="SSF90002">
    <property type="entry name" value="Hypothetical protein YjiA, C-terminal domain"/>
    <property type="match status" value="1"/>
</dbReference>
<evidence type="ECO:0000256" key="3">
    <source>
        <dbReference type="ARBA" id="ARBA00023186"/>
    </source>
</evidence>
<keyword evidence="3" id="KW-0143">Chaperone</keyword>
<dbReference type="Gene3D" id="3.40.50.300">
    <property type="entry name" value="P-loop containing nucleotide triphosphate hydrolases"/>
    <property type="match status" value="1"/>
</dbReference>
<dbReference type="GO" id="GO:0016787">
    <property type="term" value="F:hydrolase activity"/>
    <property type="evidence" value="ECO:0007669"/>
    <property type="project" value="UniProtKB-KW"/>
</dbReference>
<evidence type="ECO:0000259" key="7">
    <source>
        <dbReference type="SMART" id="SM00833"/>
    </source>
</evidence>
<reference evidence="8 9" key="1">
    <citation type="submission" date="2017-05" db="EMBL/GenBank/DDBJ databases">
        <authorList>
            <person name="Varghese N."/>
            <person name="Submissions S."/>
        </authorList>
    </citation>
    <scope>NUCLEOTIDE SEQUENCE [LARGE SCALE GENOMIC DNA]</scope>
    <source>
        <strain evidence="8 9">DSM 21342</strain>
    </source>
</reference>
<dbReference type="InterPro" id="IPR003495">
    <property type="entry name" value="CobW/HypB/UreG_nucleotide-bd"/>
</dbReference>
<feature type="domain" description="CobW C-terminal" evidence="7">
    <location>
        <begin position="226"/>
        <end position="320"/>
    </location>
</feature>
<evidence type="ECO:0000256" key="1">
    <source>
        <dbReference type="ARBA" id="ARBA00022741"/>
    </source>
</evidence>
<gene>
    <name evidence="8" type="ORF">SAMN06265350_11231</name>
</gene>
<dbReference type="InterPro" id="IPR036627">
    <property type="entry name" value="CobW-likC_sf"/>
</dbReference>
<comment type="catalytic activity">
    <reaction evidence="6">
        <text>GTP + H2O = GDP + phosphate + H(+)</text>
        <dbReference type="Rhea" id="RHEA:19669"/>
        <dbReference type="ChEBI" id="CHEBI:15377"/>
        <dbReference type="ChEBI" id="CHEBI:15378"/>
        <dbReference type="ChEBI" id="CHEBI:37565"/>
        <dbReference type="ChEBI" id="CHEBI:43474"/>
        <dbReference type="ChEBI" id="CHEBI:58189"/>
    </reaction>
    <physiologicalReaction direction="left-to-right" evidence="6">
        <dbReference type="Rhea" id="RHEA:19670"/>
    </physiologicalReaction>
</comment>
<dbReference type="PANTHER" id="PTHR13748">
    <property type="entry name" value="COBW-RELATED"/>
    <property type="match status" value="1"/>
</dbReference>
<accession>A0A521E7J1</accession>
<dbReference type="AlphaFoldDB" id="A0A521E7J1"/>
<evidence type="ECO:0000256" key="2">
    <source>
        <dbReference type="ARBA" id="ARBA00022801"/>
    </source>
</evidence>
<dbReference type="EMBL" id="FXSZ01000012">
    <property type="protein sequence ID" value="SMO79918.1"/>
    <property type="molecule type" value="Genomic_DNA"/>
</dbReference>
<protein>
    <submittedName>
        <fullName evidence="8">GTPase, G3E family</fullName>
    </submittedName>
</protein>
<dbReference type="Pfam" id="PF02492">
    <property type="entry name" value="cobW"/>
    <property type="match status" value="1"/>
</dbReference>
<proteinExistence type="inferred from homology"/>
<keyword evidence="1" id="KW-0547">Nucleotide-binding</keyword>
<dbReference type="SUPFAM" id="SSF52540">
    <property type="entry name" value="P-loop containing nucleoside triphosphate hydrolases"/>
    <property type="match status" value="1"/>
</dbReference>
<dbReference type="CDD" id="cd03112">
    <property type="entry name" value="CobW-like"/>
    <property type="match status" value="1"/>
</dbReference>
<evidence type="ECO:0000313" key="9">
    <source>
        <dbReference type="Proteomes" id="UP000315971"/>
    </source>
</evidence>
<dbReference type="InterPro" id="IPR011629">
    <property type="entry name" value="CobW-like_C"/>
</dbReference>
<dbReference type="RefSeq" id="WP_142604624.1">
    <property type="nucleotide sequence ID" value="NZ_FXSZ01000012.1"/>
</dbReference>
<evidence type="ECO:0000313" key="8">
    <source>
        <dbReference type="EMBL" id="SMO79918.1"/>
    </source>
</evidence>
<evidence type="ECO:0000256" key="5">
    <source>
        <dbReference type="ARBA" id="ARBA00045658"/>
    </source>
</evidence>
<keyword evidence="2" id="KW-0378">Hydrolase</keyword>
<name>A0A521E7J1_9SPHI</name>
<dbReference type="InterPro" id="IPR027417">
    <property type="entry name" value="P-loop_NTPase"/>
</dbReference>
<dbReference type="OrthoDB" id="9808822at2"/>
<evidence type="ECO:0000256" key="6">
    <source>
        <dbReference type="ARBA" id="ARBA00049117"/>
    </source>
</evidence>
<dbReference type="Proteomes" id="UP000315971">
    <property type="component" value="Unassembled WGS sequence"/>
</dbReference>